<keyword evidence="2" id="KW-1185">Reference proteome</keyword>
<dbReference type="EMBL" id="MNBE01000286">
    <property type="protein sequence ID" value="OKP11307.1"/>
    <property type="molecule type" value="Genomic_DNA"/>
</dbReference>
<comment type="caution">
    <text evidence="1">The sequence shown here is derived from an EMBL/GenBank/DDBJ whole genome shotgun (WGS) entry which is preliminary data.</text>
</comment>
<accession>A0A1Q5UFQ0</accession>
<organism evidence="1 2">
    <name type="scientific">Penicillium subrubescens</name>
    <dbReference type="NCBI Taxonomy" id="1316194"/>
    <lineage>
        <taxon>Eukaryota</taxon>
        <taxon>Fungi</taxon>
        <taxon>Dikarya</taxon>
        <taxon>Ascomycota</taxon>
        <taxon>Pezizomycotina</taxon>
        <taxon>Eurotiomycetes</taxon>
        <taxon>Eurotiomycetidae</taxon>
        <taxon>Eurotiales</taxon>
        <taxon>Aspergillaceae</taxon>
        <taxon>Penicillium</taxon>
    </lineage>
</organism>
<sequence>MSIPGWRESVLAATLALYGTSEQNPGAIAAAYKWYNHALCYQRQNLRLFIENPSVQVNEMHVSMAVILAYSEVVLPSHTRAFSQHIKAAATLLQIVGPEACMHDNLHQIFLTIRLYMVYESFGERKVSIFASNDWIDVPFQNREKSSLDLVIDLLLQIPGASPRMAATLLEGLWRQLVQSNPDLISSPRHIMLKQVLGFRDLWDCVPDRFRHSSSEAAIALALYNFGWITSLSLLKQCGDHAAEYAELIDSHCGTILDAAAFVSTIEDGCSYIRLTPPLRSVLQYSSNQGQRKSALLFMRAWGKSINLLQLSTGPFGQNWQFHDSD</sequence>
<proteinExistence type="predicted"/>
<gene>
    <name evidence="1" type="ORF">PENSUB_3144</name>
</gene>
<dbReference type="AlphaFoldDB" id="A0A1Q5UFQ0"/>
<name>A0A1Q5UFQ0_9EURO</name>
<protein>
    <recommendedName>
        <fullName evidence="3">Sterol uptake control protein 2</fullName>
    </recommendedName>
</protein>
<reference evidence="1 2" key="1">
    <citation type="submission" date="2016-10" db="EMBL/GenBank/DDBJ databases">
        <title>Genome sequence of the ascomycete fungus Penicillium subrubescens.</title>
        <authorList>
            <person name="De Vries R.P."/>
            <person name="Peng M."/>
            <person name="Dilokpimol A."/>
            <person name="Hilden K."/>
            <person name="Makela M.R."/>
            <person name="Grigoriev I."/>
            <person name="Riley R."/>
            <person name="Granchi Z."/>
        </authorList>
    </citation>
    <scope>NUCLEOTIDE SEQUENCE [LARGE SCALE GENOMIC DNA]</scope>
    <source>
        <strain evidence="1 2">CBS 132785</strain>
    </source>
</reference>
<dbReference type="Proteomes" id="UP000186955">
    <property type="component" value="Unassembled WGS sequence"/>
</dbReference>
<dbReference type="InterPro" id="IPR053178">
    <property type="entry name" value="Osmoadaptation_assoc"/>
</dbReference>
<evidence type="ECO:0000313" key="2">
    <source>
        <dbReference type="Proteomes" id="UP000186955"/>
    </source>
</evidence>
<dbReference type="OrthoDB" id="3525185at2759"/>
<evidence type="ECO:0008006" key="3">
    <source>
        <dbReference type="Google" id="ProtNLM"/>
    </source>
</evidence>
<dbReference type="PANTHER" id="PTHR38111">
    <property type="entry name" value="ZN(2)-C6 FUNGAL-TYPE DOMAIN-CONTAINING PROTEIN-RELATED"/>
    <property type="match status" value="1"/>
</dbReference>
<dbReference type="STRING" id="1316194.A0A1Q5UFQ0"/>
<evidence type="ECO:0000313" key="1">
    <source>
        <dbReference type="EMBL" id="OKP11307.1"/>
    </source>
</evidence>
<dbReference type="PANTHER" id="PTHR38111:SF11">
    <property type="entry name" value="TRANSCRIPTION FACTOR DOMAIN-CONTAINING PROTEIN-RELATED"/>
    <property type="match status" value="1"/>
</dbReference>